<dbReference type="STRING" id="364200.SAMN04488515_3357"/>
<organism evidence="2 3">
    <name type="scientific">Cognatiyoonia koreensis</name>
    <dbReference type="NCBI Taxonomy" id="364200"/>
    <lineage>
        <taxon>Bacteria</taxon>
        <taxon>Pseudomonadati</taxon>
        <taxon>Pseudomonadota</taxon>
        <taxon>Alphaproteobacteria</taxon>
        <taxon>Rhodobacterales</taxon>
        <taxon>Paracoccaceae</taxon>
        <taxon>Cognatiyoonia</taxon>
    </lineage>
</organism>
<reference evidence="2 3" key="1">
    <citation type="submission" date="2016-10" db="EMBL/GenBank/DDBJ databases">
        <authorList>
            <person name="de Groot N.N."/>
        </authorList>
    </citation>
    <scope>NUCLEOTIDE SEQUENCE [LARGE SCALE GENOMIC DNA]</scope>
    <source>
        <strain evidence="2 3">DSM 17925</strain>
    </source>
</reference>
<evidence type="ECO:0000313" key="2">
    <source>
        <dbReference type="EMBL" id="SEW45597.1"/>
    </source>
</evidence>
<sequence>MFFSAVIGRNRVAADRRPSPAAAWSLVVLDIVVVTTLLALLFDPIMTLIYAGQPSDQASGFFLFVLYVIFPAGVLINACRWAARSRRRY</sequence>
<keyword evidence="1" id="KW-1133">Transmembrane helix</keyword>
<keyword evidence="1" id="KW-0472">Membrane</keyword>
<feature type="transmembrane region" description="Helical" evidence="1">
    <location>
        <begin position="61"/>
        <end position="83"/>
    </location>
</feature>
<keyword evidence="1" id="KW-0812">Transmembrane</keyword>
<dbReference type="Proteomes" id="UP000199167">
    <property type="component" value="Unassembled WGS sequence"/>
</dbReference>
<protein>
    <submittedName>
        <fullName evidence="2">Uncharacterized protein</fullName>
    </submittedName>
</protein>
<evidence type="ECO:0000313" key="3">
    <source>
        <dbReference type="Proteomes" id="UP000199167"/>
    </source>
</evidence>
<dbReference type="AlphaFoldDB" id="A0A1I0RXM5"/>
<keyword evidence="3" id="KW-1185">Reference proteome</keyword>
<gene>
    <name evidence="2" type="ORF">SAMN04488515_3357</name>
</gene>
<dbReference type="RefSeq" id="WP_089996994.1">
    <property type="nucleotide sequence ID" value="NZ_FOIZ01000002.1"/>
</dbReference>
<proteinExistence type="predicted"/>
<feature type="transmembrane region" description="Helical" evidence="1">
    <location>
        <begin position="21"/>
        <end position="41"/>
    </location>
</feature>
<dbReference type="EMBL" id="FOIZ01000002">
    <property type="protein sequence ID" value="SEW45597.1"/>
    <property type="molecule type" value="Genomic_DNA"/>
</dbReference>
<accession>A0A1I0RXM5</accession>
<name>A0A1I0RXM5_9RHOB</name>
<evidence type="ECO:0000256" key="1">
    <source>
        <dbReference type="SAM" id="Phobius"/>
    </source>
</evidence>